<reference evidence="4 5" key="1">
    <citation type="submission" date="2021-03" db="EMBL/GenBank/DDBJ databases">
        <title>Paenibacillus artemisicola MWE-103 whole genome sequence.</title>
        <authorList>
            <person name="Ham Y.J."/>
        </authorList>
    </citation>
    <scope>NUCLEOTIDE SEQUENCE [LARGE SCALE GENOMIC DNA]</scope>
    <source>
        <strain evidence="4 5">MWE-103</strain>
    </source>
</reference>
<evidence type="ECO:0000313" key="4">
    <source>
        <dbReference type="EMBL" id="MBO7743564.1"/>
    </source>
</evidence>
<dbReference type="InterPro" id="IPR019533">
    <property type="entry name" value="Peptidase_S26"/>
</dbReference>
<proteinExistence type="inferred from homology"/>
<dbReference type="Pfam" id="PF10502">
    <property type="entry name" value="Peptidase_S26"/>
    <property type="match status" value="1"/>
</dbReference>
<protein>
    <recommendedName>
        <fullName evidence="2">Signal peptidase I</fullName>
        <ecNumber evidence="2">3.4.21.89</ecNumber>
    </recommendedName>
</protein>
<dbReference type="SUPFAM" id="SSF51306">
    <property type="entry name" value="LexA/Signal peptidase"/>
    <property type="match status" value="1"/>
</dbReference>
<dbReference type="InterPro" id="IPR036286">
    <property type="entry name" value="LexA/Signal_pep-like_sf"/>
</dbReference>
<sequence>MSIEPDWEKRLKGKPFRKPMFTAGMWDRLEASVSSNSKKPAKPILRRSAVMLAVLAALAVGYLAAMKVEPGLLRAASEKLAGVFESRTPPVTDPATPDELPAVSSLGSQRIVHTIVNDAMARSAHLGLGDPVVVDLDYYRTRSESSDRPVARGDIVYYETAAENPEAAREPHDIARVIGLPGETIRIAKGRIYIDGRPLEANYGKENGGRKDAKRSSARDQEIELGSEQYYLLGDVWSRSFNDSQSHGAFAMASIRGKAIGYYDPPDIQHTDWTELYREGGLTIQAARSESGVYQRYLADWGGERKEFYWTGSTDPSYPPTVTMTDLDDDGEDEAVVALIIGTGTESVQSEVHVLRRGLTEIPVADPAVSARAATQAAEINRSKDKVEVKLAIGGKTIERTYDADDASLWFDKPGIGAVVYYRIEHGRLVSDLSVFATPATYVATIKAEYRMKDGALIPARFSAADLR</sequence>
<comment type="subcellular location">
    <subcellularLocation>
        <location evidence="1">Cell membrane</location>
        <topology evidence="1">Single-pass type II membrane protein</topology>
    </subcellularLocation>
    <subcellularLocation>
        <location evidence="2">Membrane</location>
        <topology evidence="2">Single-pass type II membrane protein</topology>
    </subcellularLocation>
</comment>
<evidence type="ECO:0000313" key="5">
    <source>
        <dbReference type="Proteomes" id="UP000670947"/>
    </source>
</evidence>
<dbReference type="EMBL" id="JAGGDJ010000002">
    <property type="protein sequence ID" value="MBO7743564.1"/>
    <property type="molecule type" value="Genomic_DNA"/>
</dbReference>
<keyword evidence="2 4" id="KW-0378">Hydrolase</keyword>
<keyword evidence="5" id="KW-1185">Reference proteome</keyword>
<evidence type="ECO:0000256" key="1">
    <source>
        <dbReference type="ARBA" id="ARBA00004401"/>
    </source>
</evidence>
<comment type="catalytic activity">
    <reaction evidence="2">
        <text>Cleavage of hydrophobic, N-terminal signal or leader sequences from secreted and periplasmic proteins.</text>
        <dbReference type="EC" id="3.4.21.89"/>
    </reaction>
</comment>
<dbReference type="RefSeq" id="WP_208846583.1">
    <property type="nucleotide sequence ID" value="NZ_JAGGDJ010000002.1"/>
</dbReference>
<dbReference type="NCBIfam" id="TIGR02227">
    <property type="entry name" value="sigpep_I_bact"/>
    <property type="match status" value="1"/>
</dbReference>
<evidence type="ECO:0000259" key="3">
    <source>
        <dbReference type="Pfam" id="PF10502"/>
    </source>
</evidence>
<comment type="similarity">
    <text evidence="2">Belongs to the peptidase S26 family.</text>
</comment>
<feature type="domain" description="Peptidase S26" evidence="3">
    <location>
        <begin position="126"/>
        <end position="260"/>
    </location>
</feature>
<comment type="caution">
    <text evidence="4">The sequence shown here is derived from an EMBL/GenBank/DDBJ whole genome shotgun (WGS) entry which is preliminary data.</text>
</comment>
<dbReference type="Gene3D" id="2.10.109.10">
    <property type="entry name" value="Umud Fragment, subunit A"/>
    <property type="match status" value="1"/>
</dbReference>
<gene>
    <name evidence="4" type="primary">lepB</name>
    <name evidence="4" type="ORF">I8J29_05115</name>
</gene>
<dbReference type="EC" id="3.4.21.89" evidence="2"/>
<organism evidence="4 5">
    <name type="scientific">Paenibacillus artemisiicola</name>
    <dbReference type="NCBI Taxonomy" id="1172618"/>
    <lineage>
        <taxon>Bacteria</taxon>
        <taxon>Bacillati</taxon>
        <taxon>Bacillota</taxon>
        <taxon>Bacilli</taxon>
        <taxon>Bacillales</taxon>
        <taxon>Paenibacillaceae</taxon>
        <taxon>Paenibacillus</taxon>
    </lineage>
</organism>
<name>A0ABS3W5J9_9BACL</name>
<accession>A0ABS3W5J9</accession>
<keyword evidence="2" id="KW-0645">Protease</keyword>
<evidence type="ECO:0000256" key="2">
    <source>
        <dbReference type="RuleBase" id="RU362042"/>
    </source>
</evidence>
<dbReference type="GO" id="GO:0009003">
    <property type="term" value="F:signal peptidase activity"/>
    <property type="evidence" value="ECO:0007669"/>
    <property type="project" value="UniProtKB-EC"/>
</dbReference>
<dbReference type="Proteomes" id="UP000670947">
    <property type="component" value="Unassembled WGS sequence"/>
</dbReference>
<dbReference type="InterPro" id="IPR000223">
    <property type="entry name" value="Pept_S26A_signal_pept_1"/>
</dbReference>